<dbReference type="CDD" id="cd02209">
    <property type="entry name" value="cupin_XRE_C"/>
    <property type="match status" value="1"/>
</dbReference>
<dbReference type="SUPFAM" id="SSF47413">
    <property type="entry name" value="lambda repressor-like DNA-binding domains"/>
    <property type="match status" value="1"/>
</dbReference>
<accession>A0A0C1U7R7</accession>
<dbReference type="GO" id="GO:0003700">
    <property type="term" value="F:DNA-binding transcription factor activity"/>
    <property type="evidence" value="ECO:0007669"/>
    <property type="project" value="TreeGrafter"/>
</dbReference>
<dbReference type="InterPro" id="IPR014710">
    <property type="entry name" value="RmlC-like_jellyroll"/>
</dbReference>
<keyword evidence="1" id="KW-0238">DNA-binding</keyword>
<dbReference type="Gene3D" id="1.10.260.40">
    <property type="entry name" value="lambda repressor-like DNA-binding domains"/>
    <property type="match status" value="1"/>
</dbReference>
<keyword evidence="4" id="KW-1185">Reference proteome</keyword>
<feature type="domain" description="HTH cro/C1-type" evidence="2">
    <location>
        <begin position="17"/>
        <end position="71"/>
    </location>
</feature>
<dbReference type="AlphaFoldDB" id="A0A0C1U7R7"/>
<dbReference type="RefSeq" id="WP_039647387.1">
    <property type="nucleotide sequence ID" value="NZ_JXBL01000001.1"/>
</dbReference>
<dbReference type="SMART" id="SM00530">
    <property type="entry name" value="HTH_XRE"/>
    <property type="match status" value="1"/>
</dbReference>
<proteinExistence type="predicted"/>
<organism evidence="3 4">
    <name type="scientific">Geobacter soli</name>
    <dbReference type="NCBI Taxonomy" id="1510391"/>
    <lineage>
        <taxon>Bacteria</taxon>
        <taxon>Pseudomonadati</taxon>
        <taxon>Thermodesulfobacteriota</taxon>
        <taxon>Desulfuromonadia</taxon>
        <taxon>Geobacterales</taxon>
        <taxon>Geobacteraceae</taxon>
        <taxon>Geobacter</taxon>
    </lineage>
</organism>
<dbReference type="GO" id="GO:0005829">
    <property type="term" value="C:cytosol"/>
    <property type="evidence" value="ECO:0007669"/>
    <property type="project" value="TreeGrafter"/>
</dbReference>
<dbReference type="PROSITE" id="PS50943">
    <property type="entry name" value="HTH_CROC1"/>
    <property type="match status" value="1"/>
</dbReference>
<dbReference type="InterPro" id="IPR050807">
    <property type="entry name" value="TransReg_Diox_bact_type"/>
</dbReference>
<dbReference type="CDD" id="cd00093">
    <property type="entry name" value="HTH_XRE"/>
    <property type="match status" value="1"/>
</dbReference>
<dbReference type="InterPro" id="IPR013096">
    <property type="entry name" value="Cupin_2"/>
</dbReference>
<evidence type="ECO:0000256" key="1">
    <source>
        <dbReference type="ARBA" id="ARBA00023125"/>
    </source>
</evidence>
<dbReference type="GO" id="GO:0003677">
    <property type="term" value="F:DNA binding"/>
    <property type="evidence" value="ECO:0007669"/>
    <property type="project" value="UniProtKB-KW"/>
</dbReference>
<dbReference type="PANTHER" id="PTHR46797:SF19">
    <property type="entry name" value="BLL2473 PROTEIN"/>
    <property type="match status" value="1"/>
</dbReference>
<name>A0A0C1U7R7_9BACT</name>
<evidence type="ECO:0000259" key="2">
    <source>
        <dbReference type="PROSITE" id="PS50943"/>
    </source>
</evidence>
<dbReference type="Pfam" id="PF01381">
    <property type="entry name" value="HTH_3"/>
    <property type="match status" value="1"/>
</dbReference>
<evidence type="ECO:0000313" key="4">
    <source>
        <dbReference type="Proteomes" id="UP000031433"/>
    </source>
</evidence>
<reference evidence="3 4" key="1">
    <citation type="submission" date="2015-01" db="EMBL/GenBank/DDBJ databases">
        <title>Genome sequence of the anaerobic bacterium Geobacter soli GSS01, a dissimilatory Fe(III) reducer from soil.</title>
        <authorList>
            <person name="Yang G."/>
            <person name="Zhou S."/>
        </authorList>
    </citation>
    <scope>NUCLEOTIDE SEQUENCE [LARGE SCALE GENOMIC DNA]</scope>
    <source>
        <strain evidence="3 4">GSS01</strain>
    </source>
</reference>
<dbReference type="Pfam" id="PF07883">
    <property type="entry name" value="Cupin_2"/>
    <property type="match status" value="1"/>
</dbReference>
<dbReference type="Proteomes" id="UP000031433">
    <property type="component" value="Unassembled WGS sequence"/>
</dbReference>
<dbReference type="InterPro" id="IPR010982">
    <property type="entry name" value="Lambda_DNA-bd_dom_sf"/>
</dbReference>
<dbReference type="InterPro" id="IPR011051">
    <property type="entry name" value="RmlC_Cupin_sf"/>
</dbReference>
<sequence>MDDIKSQIKELRLGAKIRKLRQERRLTLQELSELSGLSKPLLSQIENDQVTPPIATLLKISKGLKVGIHYFFEEEEDQQKVVLTRAAQQQPTRRRSGNDAPHGYIYRSLAPGIRHKPMEPFLVEFELTDWSDSFFYRHDGFEFIYLLDGELEFHYGSDVMRLLPGDSIYYDSSEPHGYVSVGEERARAVAVLYTRD</sequence>
<dbReference type="EMBL" id="JXBL01000001">
    <property type="protein sequence ID" value="KIE43685.1"/>
    <property type="molecule type" value="Genomic_DNA"/>
</dbReference>
<dbReference type="PANTHER" id="PTHR46797">
    <property type="entry name" value="HTH-TYPE TRANSCRIPTIONAL REGULATOR"/>
    <property type="match status" value="1"/>
</dbReference>
<dbReference type="InterPro" id="IPR001387">
    <property type="entry name" value="Cro/C1-type_HTH"/>
</dbReference>
<dbReference type="SUPFAM" id="SSF51182">
    <property type="entry name" value="RmlC-like cupins"/>
    <property type="match status" value="1"/>
</dbReference>
<evidence type="ECO:0000313" key="3">
    <source>
        <dbReference type="EMBL" id="KIE43685.1"/>
    </source>
</evidence>
<gene>
    <name evidence="3" type="ORF">SE37_14135</name>
</gene>
<protein>
    <submittedName>
        <fullName evidence="3">Cro/Cl family transcriptional regulator</fullName>
    </submittedName>
</protein>
<dbReference type="Gene3D" id="2.60.120.10">
    <property type="entry name" value="Jelly Rolls"/>
    <property type="match status" value="1"/>
</dbReference>
<comment type="caution">
    <text evidence="3">The sequence shown here is derived from an EMBL/GenBank/DDBJ whole genome shotgun (WGS) entry which is preliminary data.</text>
</comment>